<dbReference type="InterPro" id="IPR029044">
    <property type="entry name" value="Nucleotide-diphossugar_trans"/>
</dbReference>
<comment type="caution">
    <text evidence="4">The sequence shown here is derived from an EMBL/GenBank/DDBJ whole genome shotgun (WGS) entry which is preliminary data.</text>
</comment>
<evidence type="ECO:0000313" key="4">
    <source>
        <dbReference type="EMBL" id="GEP71434.1"/>
    </source>
</evidence>
<dbReference type="PANTHER" id="PTHR13778:SF47">
    <property type="entry name" value="LIPOPOLYSACCHARIDE 1,3-GALACTOSYLTRANSFERASE"/>
    <property type="match status" value="1"/>
</dbReference>
<evidence type="ECO:0000256" key="3">
    <source>
        <dbReference type="ARBA" id="ARBA00022723"/>
    </source>
</evidence>
<dbReference type="EMBL" id="BKAM01000001">
    <property type="protein sequence ID" value="GEP71434.1"/>
    <property type="molecule type" value="Genomic_DNA"/>
</dbReference>
<dbReference type="STRING" id="1423795.FD12_GL000504"/>
<keyword evidence="1" id="KW-0328">Glycosyltransferase</keyword>
<protein>
    <submittedName>
        <fullName evidence="4">Glycosyl transferase</fullName>
    </submittedName>
</protein>
<dbReference type="Pfam" id="PF01501">
    <property type="entry name" value="Glyco_transf_8"/>
    <property type="match status" value="1"/>
</dbReference>
<name>A0A512PJQ7_9LACO</name>
<accession>A0A512PJQ7</accession>
<dbReference type="InterPro" id="IPR002495">
    <property type="entry name" value="Glyco_trans_8"/>
</dbReference>
<dbReference type="OrthoDB" id="5672604at2"/>
<dbReference type="SUPFAM" id="SSF53448">
    <property type="entry name" value="Nucleotide-diphospho-sugar transferases"/>
    <property type="match status" value="1"/>
</dbReference>
<dbReference type="Gene3D" id="3.90.550.10">
    <property type="entry name" value="Spore Coat Polysaccharide Biosynthesis Protein SpsA, Chain A"/>
    <property type="match status" value="1"/>
</dbReference>
<dbReference type="PANTHER" id="PTHR13778">
    <property type="entry name" value="GLYCOSYLTRANSFERASE 8 DOMAIN-CONTAINING PROTEIN"/>
    <property type="match status" value="1"/>
</dbReference>
<dbReference type="GO" id="GO:0046872">
    <property type="term" value="F:metal ion binding"/>
    <property type="evidence" value="ECO:0007669"/>
    <property type="project" value="UniProtKB-KW"/>
</dbReference>
<gene>
    <name evidence="4" type="ORF">LRA02_03020</name>
</gene>
<dbReference type="Proteomes" id="UP000321569">
    <property type="component" value="Unassembled WGS sequence"/>
</dbReference>
<dbReference type="GO" id="GO:0016757">
    <property type="term" value="F:glycosyltransferase activity"/>
    <property type="evidence" value="ECO:0007669"/>
    <property type="project" value="UniProtKB-KW"/>
</dbReference>
<dbReference type="RefSeq" id="WP_082622234.1">
    <property type="nucleotide sequence ID" value="NZ_BKAM01000001.1"/>
</dbReference>
<dbReference type="InterPro" id="IPR050748">
    <property type="entry name" value="Glycosyltrans_8_dom-fam"/>
</dbReference>
<dbReference type="AlphaFoldDB" id="A0A512PJQ7"/>
<evidence type="ECO:0000256" key="1">
    <source>
        <dbReference type="ARBA" id="ARBA00022676"/>
    </source>
</evidence>
<proteinExistence type="predicted"/>
<keyword evidence="3" id="KW-0479">Metal-binding</keyword>
<keyword evidence="2 4" id="KW-0808">Transferase</keyword>
<evidence type="ECO:0000256" key="2">
    <source>
        <dbReference type="ARBA" id="ARBA00022679"/>
    </source>
</evidence>
<reference evidence="4 5" key="1">
    <citation type="submission" date="2019-07" db="EMBL/GenBank/DDBJ databases">
        <title>Whole genome shotgun sequence of Lactobacillus rapi NBRC 109618.</title>
        <authorList>
            <person name="Hosoyama A."/>
            <person name="Uohara A."/>
            <person name="Ohji S."/>
            <person name="Ichikawa N."/>
        </authorList>
    </citation>
    <scope>NUCLEOTIDE SEQUENCE [LARGE SCALE GENOMIC DNA]</scope>
    <source>
        <strain evidence="4 5">NBRC 109618</strain>
    </source>
</reference>
<sequence length="291" mass="33959">MDILYCGDDRMLDGLIISILSLTKHAQEPLRIFILTGTLQNRHRQFSALTDKHVTVLDQIAKRKNSAHSVTKIDMTALFNADPPSANINTLFTPYSMLRLYSDLIPEFSDRILYLDADVVCRQSFESFYHQSLENTEFVGVLDHYGRWFFHHEWQLFDYVNSGVLLLNLKAIRTDGLFKRCRDYCRRRPMIMPDQSAINKLAHHKRLASERYNEQQDVQIDTVFQHFSTRWSFWPIIHTVSVKPWDVDEMHAKLHLHIYDDILAEYQNVVEELNDEASIPANSSSAGKLNQ</sequence>
<evidence type="ECO:0000313" key="5">
    <source>
        <dbReference type="Proteomes" id="UP000321569"/>
    </source>
</evidence>
<organism evidence="4 5">
    <name type="scientific">Lentilactobacillus rapi</name>
    <dbReference type="NCBI Taxonomy" id="481723"/>
    <lineage>
        <taxon>Bacteria</taxon>
        <taxon>Bacillati</taxon>
        <taxon>Bacillota</taxon>
        <taxon>Bacilli</taxon>
        <taxon>Lactobacillales</taxon>
        <taxon>Lactobacillaceae</taxon>
        <taxon>Lentilactobacillus</taxon>
    </lineage>
</organism>